<evidence type="ECO:0000256" key="2">
    <source>
        <dbReference type="SAM" id="SignalP"/>
    </source>
</evidence>
<feature type="chain" id="PRO_5027862726" evidence="2">
    <location>
        <begin position="28"/>
        <end position="348"/>
    </location>
</feature>
<keyword evidence="2" id="KW-0732">Signal</keyword>
<dbReference type="PANTHER" id="PTHR12963">
    <property type="entry name" value="THYROID RECEPTOR INTERACTING PROTEIN RELATED"/>
    <property type="match status" value="1"/>
</dbReference>
<evidence type="ECO:0000313" key="4">
    <source>
        <dbReference type="RefSeq" id="XP_022719706.1"/>
    </source>
</evidence>
<accession>A0A6P5WW29</accession>
<reference evidence="4" key="1">
    <citation type="submission" date="2025-08" db="UniProtKB">
        <authorList>
            <consortium name="RefSeq"/>
        </authorList>
    </citation>
    <scope>IDENTIFICATION</scope>
    <source>
        <tissue evidence="4">Fruit stalk</tissue>
    </source>
</reference>
<dbReference type="InterPro" id="IPR039128">
    <property type="entry name" value="TRIP4-like"/>
</dbReference>
<dbReference type="KEGG" id="dzi:111277547"/>
<dbReference type="GeneID" id="111277547"/>
<feature type="region of interest" description="Disordered" evidence="1">
    <location>
        <begin position="211"/>
        <end position="230"/>
    </location>
</feature>
<gene>
    <name evidence="4" type="primary">LOC111277547</name>
</gene>
<feature type="region of interest" description="Disordered" evidence="1">
    <location>
        <begin position="244"/>
        <end position="348"/>
    </location>
</feature>
<dbReference type="RefSeq" id="XP_022719706.1">
    <property type="nucleotide sequence ID" value="XM_022863971.1"/>
</dbReference>
<keyword evidence="3" id="KW-1185">Reference proteome</keyword>
<feature type="compositionally biased region" description="Pro residues" evidence="1">
    <location>
        <begin position="73"/>
        <end position="106"/>
    </location>
</feature>
<dbReference type="Proteomes" id="UP000515121">
    <property type="component" value="Unplaced"/>
</dbReference>
<organism evidence="3 4">
    <name type="scientific">Durio zibethinus</name>
    <name type="common">Durian</name>
    <dbReference type="NCBI Taxonomy" id="66656"/>
    <lineage>
        <taxon>Eukaryota</taxon>
        <taxon>Viridiplantae</taxon>
        <taxon>Streptophyta</taxon>
        <taxon>Embryophyta</taxon>
        <taxon>Tracheophyta</taxon>
        <taxon>Spermatophyta</taxon>
        <taxon>Magnoliopsida</taxon>
        <taxon>eudicotyledons</taxon>
        <taxon>Gunneridae</taxon>
        <taxon>Pentapetalae</taxon>
        <taxon>rosids</taxon>
        <taxon>malvids</taxon>
        <taxon>Malvales</taxon>
        <taxon>Malvaceae</taxon>
        <taxon>Helicteroideae</taxon>
        <taxon>Durio</taxon>
    </lineage>
</organism>
<feature type="region of interest" description="Disordered" evidence="1">
    <location>
        <begin position="55"/>
        <end position="106"/>
    </location>
</feature>
<feature type="compositionally biased region" description="Pro residues" evidence="1">
    <location>
        <begin position="336"/>
        <end position="348"/>
    </location>
</feature>
<feature type="signal peptide" evidence="2">
    <location>
        <begin position="1"/>
        <end position="27"/>
    </location>
</feature>
<evidence type="ECO:0000313" key="3">
    <source>
        <dbReference type="Proteomes" id="UP000515121"/>
    </source>
</evidence>
<dbReference type="AlphaFoldDB" id="A0A6P5WW29"/>
<name>A0A6P5WW29_DURZI</name>
<feature type="compositionally biased region" description="Polar residues" evidence="1">
    <location>
        <begin position="213"/>
        <end position="227"/>
    </location>
</feature>
<evidence type="ECO:0000256" key="1">
    <source>
        <dbReference type="SAM" id="MobiDB-lite"/>
    </source>
</evidence>
<dbReference type="PANTHER" id="PTHR12963:SF0">
    <property type="entry name" value="EXPRESSED PROTEIN"/>
    <property type="match status" value="1"/>
</dbReference>
<protein>
    <submittedName>
        <fullName evidence="4">Leucine-rich repeat extensin-like protein 2</fullName>
    </submittedName>
</protein>
<sequence length="348" mass="37259">MHFNSCLLALLLLNVLLFSQCNLTVQAGESISGSPSDTIPPRDVWNKLKVVSKRIQASSPPSPRINAPYHLKSPPPSPRRPPPPSPPRAPPRAPPPPSSPCSPIPFPPISQEAISTKLEHCSCNNQDPAPSKATNLGLYIYEAAIRGLVPVDCPAPVKFPLPNPKDPFSLKPGSISASILESEASAIEKSSSLIAAIADTRAAATQFSKDQDFPTNTIQNNNRITDSNLKEGSIEANSALEQSNYFEEEGSSSHSRPPAHPKQHPGASSKAAESISGSPLDTIPPRDVWNKLKVVSKRIRASPPPSPVINAPVHYKPPYRRPPTPSPPRARARARAPPPPSSPCQPPI</sequence>
<proteinExistence type="predicted"/>